<evidence type="ECO:0000256" key="3">
    <source>
        <dbReference type="ARBA" id="ARBA00022452"/>
    </source>
</evidence>
<keyword evidence="3 10" id="KW-1134">Transmembrane beta strand</keyword>
<dbReference type="InterPro" id="IPR036942">
    <property type="entry name" value="Beta-barrel_TonB_sf"/>
</dbReference>
<keyword evidence="7 10" id="KW-0472">Membrane</keyword>
<dbReference type="Gene3D" id="2.40.170.20">
    <property type="entry name" value="TonB-dependent receptor, beta-barrel domain"/>
    <property type="match status" value="1"/>
</dbReference>
<gene>
    <name evidence="14" type="ordered locus">Oweho_3173</name>
</gene>
<dbReference type="GO" id="GO:0009279">
    <property type="term" value="C:cell outer membrane"/>
    <property type="evidence" value="ECO:0007669"/>
    <property type="project" value="UniProtKB-SubCell"/>
</dbReference>
<keyword evidence="9 10" id="KW-0998">Cell outer membrane</keyword>
<dbReference type="InterPro" id="IPR037066">
    <property type="entry name" value="Plug_dom_sf"/>
</dbReference>
<dbReference type="InterPro" id="IPR000531">
    <property type="entry name" value="Beta-barrel_TonB"/>
</dbReference>
<feature type="domain" description="TonB-dependent receptor plug" evidence="13">
    <location>
        <begin position="42"/>
        <end position="142"/>
    </location>
</feature>
<evidence type="ECO:0000256" key="8">
    <source>
        <dbReference type="ARBA" id="ARBA00023170"/>
    </source>
</evidence>
<evidence type="ECO:0000256" key="9">
    <source>
        <dbReference type="ARBA" id="ARBA00023237"/>
    </source>
</evidence>
<dbReference type="STRING" id="926562.Oweho_3173"/>
<organism evidence="14 15">
    <name type="scientific">Owenweeksia hongkongensis (strain DSM 17368 / CIP 108786 / JCM 12287 / NRRL B-23963 / UST20020801)</name>
    <dbReference type="NCBI Taxonomy" id="926562"/>
    <lineage>
        <taxon>Bacteria</taxon>
        <taxon>Pseudomonadati</taxon>
        <taxon>Bacteroidota</taxon>
        <taxon>Flavobacteriia</taxon>
        <taxon>Flavobacteriales</taxon>
        <taxon>Owenweeksiaceae</taxon>
        <taxon>Owenweeksia</taxon>
    </lineage>
</organism>
<keyword evidence="2 10" id="KW-0813">Transport</keyword>
<dbReference type="EMBL" id="CP003156">
    <property type="protein sequence ID" value="AEV34125.1"/>
    <property type="molecule type" value="Genomic_DNA"/>
</dbReference>
<evidence type="ECO:0000313" key="14">
    <source>
        <dbReference type="EMBL" id="AEV34125.1"/>
    </source>
</evidence>
<dbReference type="KEGG" id="oho:Oweho_3173"/>
<dbReference type="OrthoDB" id="9762903at2"/>
<dbReference type="Gene3D" id="2.170.130.10">
    <property type="entry name" value="TonB-dependent receptor, plug domain"/>
    <property type="match status" value="1"/>
</dbReference>
<accession>G8R3N8</accession>
<name>G8R3N8_OWEHD</name>
<evidence type="ECO:0000259" key="13">
    <source>
        <dbReference type="Pfam" id="PF07715"/>
    </source>
</evidence>
<sequence>MTKQAFIAMCFLLTGPLVGQIKDTLQLNEAQVTEFLVKADNTFKEERISADSLAQIGRLTLGEALRDNTGIFVKSYGGNGVATLSFRGTGASHTKVYWNNLDIGSPMLGLADLSTIPVNAFDELNIQYGFASLSDGSGALGGSLRLDNTANFQAGNNIQLQQMAGSFDRYQTNLTLNLGTNKFRSETQLYFYTADNDFTYQDITQADRPERVMQNSAYQQQGAIQNFYYRLSSKKILSLKAWYNHVDRELPPTIIGNMDTKDRLEDYSFSAVAEYNQEATKWNLKVNSGLVKADNIFINGGSLEKDNNRFVSWQNNLRYKYRFSNKVETESGISYRYDVANSEKYEGQETRNHSSIFSSWKYHFSKNGSLNLMLREELINDTFSPLIGSIGAHQKIGTKSKVRVNIARNYRYPTLNDFYWDPGGNPDLKPEQSWNLEAGYDYMIFNSDESRNHQKVAATGFYNLVDDWIQWVPEANYTTPVNLKKVENAGVEIETSGSLKFGNWRLSNRMSYSYTHSTTVEVYSNDDANGQLPYVPFHKVSGGLSLQLKKWELRYSQNYTSRYYTTAGNDIYMPSYTVANLSLLHKNLIKSKKHQLSGAFTVFNIFNYPYQVLPYRPEPGINFSVRLNYQLGL</sequence>
<evidence type="ECO:0000256" key="2">
    <source>
        <dbReference type="ARBA" id="ARBA00022448"/>
    </source>
</evidence>
<keyword evidence="8 14" id="KW-0675">Receptor</keyword>
<evidence type="ECO:0000256" key="10">
    <source>
        <dbReference type="PROSITE-ProRule" id="PRU01360"/>
    </source>
</evidence>
<comment type="similarity">
    <text evidence="10 11">Belongs to the TonB-dependent receptor family.</text>
</comment>
<reference evidence="14 15" key="1">
    <citation type="journal article" date="2012" name="Stand. Genomic Sci.">
        <title>Genome sequence of the orange-pigmented seawater bacterium Owenweeksia hongkongensis type strain (UST20020801(T)).</title>
        <authorList>
            <person name="Riedel T."/>
            <person name="Held B."/>
            <person name="Nolan M."/>
            <person name="Lucas S."/>
            <person name="Lapidus A."/>
            <person name="Tice H."/>
            <person name="Del Rio T.G."/>
            <person name="Cheng J.F."/>
            <person name="Han C."/>
            <person name="Tapia R."/>
            <person name="Goodwin L.A."/>
            <person name="Pitluck S."/>
            <person name="Liolios K."/>
            <person name="Mavromatis K."/>
            <person name="Pagani I."/>
            <person name="Ivanova N."/>
            <person name="Mikhailova N."/>
            <person name="Pati A."/>
            <person name="Chen A."/>
            <person name="Palaniappan K."/>
            <person name="Rohde M."/>
            <person name="Tindall B.J."/>
            <person name="Detter J.C."/>
            <person name="Goker M."/>
            <person name="Woyke T."/>
            <person name="Bristow J."/>
            <person name="Eisen J.A."/>
            <person name="Markowitz V."/>
            <person name="Hugenholtz P."/>
            <person name="Klenk H.P."/>
            <person name="Kyrpides N.C."/>
        </authorList>
    </citation>
    <scope>NUCLEOTIDE SEQUENCE</scope>
    <source>
        <strain evidence="15">DSM 17368 / JCM 12287 / NRRL B-23963</strain>
    </source>
</reference>
<dbReference type="SUPFAM" id="SSF56935">
    <property type="entry name" value="Porins"/>
    <property type="match status" value="1"/>
</dbReference>
<keyword evidence="4 10" id="KW-0812">Transmembrane</keyword>
<proteinExistence type="inferred from homology"/>
<evidence type="ECO:0000256" key="6">
    <source>
        <dbReference type="ARBA" id="ARBA00023077"/>
    </source>
</evidence>
<keyword evidence="5" id="KW-0732">Signal</keyword>
<evidence type="ECO:0000256" key="4">
    <source>
        <dbReference type="ARBA" id="ARBA00022692"/>
    </source>
</evidence>
<dbReference type="HOGENOM" id="CLU_026226_0_0_10"/>
<evidence type="ECO:0000259" key="12">
    <source>
        <dbReference type="Pfam" id="PF00593"/>
    </source>
</evidence>
<keyword evidence="15" id="KW-1185">Reference proteome</keyword>
<dbReference type="AlphaFoldDB" id="G8R3N8"/>
<feature type="domain" description="TonB-dependent receptor-like beta-barrel" evidence="12">
    <location>
        <begin position="162"/>
        <end position="583"/>
    </location>
</feature>
<dbReference type="eggNOG" id="COG4206">
    <property type="taxonomic scope" value="Bacteria"/>
</dbReference>
<dbReference type="PROSITE" id="PS52016">
    <property type="entry name" value="TONB_DEPENDENT_REC_3"/>
    <property type="match status" value="1"/>
</dbReference>
<dbReference type="Pfam" id="PF00593">
    <property type="entry name" value="TonB_dep_Rec_b-barrel"/>
    <property type="match status" value="1"/>
</dbReference>
<dbReference type="GO" id="GO:0044718">
    <property type="term" value="P:siderophore transmembrane transport"/>
    <property type="evidence" value="ECO:0007669"/>
    <property type="project" value="TreeGrafter"/>
</dbReference>
<dbReference type="Proteomes" id="UP000005631">
    <property type="component" value="Chromosome"/>
</dbReference>
<dbReference type="Pfam" id="PF07715">
    <property type="entry name" value="Plug"/>
    <property type="match status" value="1"/>
</dbReference>
<dbReference type="PANTHER" id="PTHR30069">
    <property type="entry name" value="TONB-DEPENDENT OUTER MEMBRANE RECEPTOR"/>
    <property type="match status" value="1"/>
</dbReference>
<dbReference type="InterPro" id="IPR039426">
    <property type="entry name" value="TonB-dep_rcpt-like"/>
</dbReference>
<evidence type="ECO:0000256" key="7">
    <source>
        <dbReference type="ARBA" id="ARBA00023136"/>
    </source>
</evidence>
<evidence type="ECO:0000256" key="5">
    <source>
        <dbReference type="ARBA" id="ARBA00022729"/>
    </source>
</evidence>
<comment type="subcellular location">
    <subcellularLocation>
        <location evidence="1 10">Cell outer membrane</location>
        <topology evidence="1 10">Multi-pass membrane protein</topology>
    </subcellularLocation>
</comment>
<evidence type="ECO:0000313" key="15">
    <source>
        <dbReference type="Proteomes" id="UP000005631"/>
    </source>
</evidence>
<evidence type="ECO:0000256" key="11">
    <source>
        <dbReference type="RuleBase" id="RU003357"/>
    </source>
</evidence>
<dbReference type="GO" id="GO:0015344">
    <property type="term" value="F:siderophore uptake transmembrane transporter activity"/>
    <property type="evidence" value="ECO:0007669"/>
    <property type="project" value="TreeGrafter"/>
</dbReference>
<dbReference type="PANTHER" id="PTHR30069:SF29">
    <property type="entry name" value="HEMOGLOBIN AND HEMOGLOBIN-HAPTOGLOBIN-BINDING PROTEIN 1-RELATED"/>
    <property type="match status" value="1"/>
</dbReference>
<evidence type="ECO:0000256" key="1">
    <source>
        <dbReference type="ARBA" id="ARBA00004571"/>
    </source>
</evidence>
<keyword evidence="6 11" id="KW-0798">TonB box</keyword>
<protein>
    <submittedName>
        <fullName evidence="14">Outer membrane cobalamin receptor protein</fullName>
    </submittedName>
</protein>
<dbReference type="InterPro" id="IPR012910">
    <property type="entry name" value="Plug_dom"/>
</dbReference>